<evidence type="ECO:0000259" key="2">
    <source>
        <dbReference type="Pfam" id="PF08241"/>
    </source>
</evidence>
<dbReference type="Proteomes" id="UP000187209">
    <property type="component" value="Unassembled WGS sequence"/>
</dbReference>
<feature type="domain" description="Methyltransferase type 11" evidence="2">
    <location>
        <begin position="144"/>
        <end position="239"/>
    </location>
</feature>
<dbReference type="InterPro" id="IPR029063">
    <property type="entry name" value="SAM-dependent_MTases_sf"/>
</dbReference>
<keyword evidence="1" id="KW-0812">Transmembrane</keyword>
<keyword evidence="1" id="KW-0472">Membrane</keyword>
<evidence type="ECO:0000313" key="3">
    <source>
        <dbReference type="EMBL" id="OMJ94145.1"/>
    </source>
</evidence>
<proteinExistence type="predicted"/>
<dbReference type="Gene3D" id="3.40.50.150">
    <property type="entry name" value="Vaccinia Virus protein VP39"/>
    <property type="match status" value="1"/>
</dbReference>
<dbReference type="PANTHER" id="PTHR43591">
    <property type="entry name" value="METHYLTRANSFERASE"/>
    <property type="match status" value="1"/>
</dbReference>
<dbReference type="PANTHER" id="PTHR43591:SF110">
    <property type="entry name" value="RHODANESE DOMAIN-CONTAINING PROTEIN"/>
    <property type="match status" value="1"/>
</dbReference>
<protein>
    <recommendedName>
        <fullName evidence="2">Methyltransferase type 11 domain-containing protein</fullName>
    </recommendedName>
</protein>
<dbReference type="OrthoDB" id="506498at2759"/>
<feature type="transmembrane region" description="Helical" evidence="1">
    <location>
        <begin position="5"/>
        <end position="21"/>
    </location>
</feature>
<dbReference type="EMBL" id="MPUH01000031">
    <property type="protein sequence ID" value="OMJ94145.1"/>
    <property type="molecule type" value="Genomic_DNA"/>
</dbReference>
<evidence type="ECO:0000256" key="1">
    <source>
        <dbReference type="SAM" id="Phobius"/>
    </source>
</evidence>
<dbReference type="AlphaFoldDB" id="A0A1R2CYS7"/>
<keyword evidence="1" id="KW-1133">Transmembrane helix</keyword>
<dbReference type="CDD" id="cd02440">
    <property type="entry name" value="AdoMet_MTases"/>
    <property type="match status" value="1"/>
</dbReference>
<evidence type="ECO:0000313" key="4">
    <source>
        <dbReference type="Proteomes" id="UP000187209"/>
    </source>
</evidence>
<feature type="transmembrane region" description="Helical" evidence="1">
    <location>
        <begin position="27"/>
        <end position="46"/>
    </location>
</feature>
<reference evidence="3 4" key="1">
    <citation type="submission" date="2016-11" db="EMBL/GenBank/DDBJ databases">
        <title>The macronuclear genome of Stentor coeruleus: a giant cell with tiny introns.</title>
        <authorList>
            <person name="Slabodnick M."/>
            <person name="Ruby J.G."/>
            <person name="Reiff S.B."/>
            <person name="Swart E.C."/>
            <person name="Gosai S."/>
            <person name="Prabakaran S."/>
            <person name="Witkowska E."/>
            <person name="Larue G.E."/>
            <person name="Fisher S."/>
            <person name="Freeman R.M."/>
            <person name="Gunawardena J."/>
            <person name="Chu W."/>
            <person name="Stover N.A."/>
            <person name="Gregory B.D."/>
            <person name="Nowacki M."/>
            <person name="Derisi J."/>
            <person name="Roy S.W."/>
            <person name="Marshall W.F."/>
            <person name="Sood P."/>
        </authorList>
    </citation>
    <scope>NUCLEOTIDE SEQUENCE [LARGE SCALE GENOMIC DNA]</scope>
    <source>
        <strain evidence="3">WM001</strain>
    </source>
</reference>
<accession>A0A1R2CYS7</accession>
<name>A0A1R2CYS7_9CILI</name>
<gene>
    <name evidence="3" type="ORF">SteCoe_2786</name>
</gene>
<dbReference type="GO" id="GO:0008757">
    <property type="term" value="F:S-adenosylmethionine-dependent methyltransferase activity"/>
    <property type="evidence" value="ECO:0007669"/>
    <property type="project" value="InterPro"/>
</dbReference>
<comment type="caution">
    <text evidence="3">The sequence shown here is derived from an EMBL/GenBank/DDBJ whole genome shotgun (WGS) entry which is preliminary data.</text>
</comment>
<sequence>MLHSCICLGFALMFILSSWIWMPVLVLSSPIMAMMFFLLCLWLKVIGRWGRLMRLLYEIYEWIMFRSDKPRKYFWQKYYNFISWGYPYEEWKTMNLGFACDNDNVYIPPQLDSEFQYEKFSYQLYHYLIFGFAKIENLKDKHILDIGSGRGGGLRYLAKNFKPLSAVGVDYSAQCVNFSKKYLMEESVNFYWGDAERLPLKNESADLIICVDSSHCFGNLKTYLTEVKRVLKPGGDFIICDFIVTLDKDEYEENFSNFLKMKNSKDLTENALLALKMDSKRKIELVEKKVTYMFKRLMKRFAVIEGSVLFNQLEAGDTLHLAYHFTKPE</sequence>
<dbReference type="SUPFAM" id="SSF53335">
    <property type="entry name" value="S-adenosyl-L-methionine-dependent methyltransferases"/>
    <property type="match status" value="1"/>
</dbReference>
<dbReference type="InterPro" id="IPR013216">
    <property type="entry name" value="Methyltransf_11"/>
</dbReference>
<dbReference type="Pfam" id="PF08241">
    <property type="entry name" value="Methyltransf_11"/>
    <property type="match status" value="1"/>
</dbReference>
<keyword evidence="4" id="KW-1185">Reference proteome</keyword>
<organism evidence="3 4">
    <name type="scientific">Stentor coeruleus</name>
    <dbReference type="NCBI Taxonomy" id="5963"/>
    <lineage>
        <taxon>Eukaryota</taxon>
        <taxon>Sar</taxon>
        <taxon>Alveolata</taxon>
        <taxon>Ciliophora</taxon>
        <taxon>Postciliodesmatophora</taxon>
        <taxon>Heterotrichea</taxon>
        <taxon>Heterotrichida</taxon>
        <taxon>Stentoridae</taxon>
        <taxon>Stentor</taxon>
    </lineage>
</organism>